<evidence type="ECO:0000313" key="15">
    <source>
        <dbReference type="Proteomes" id="UP000015104"/>
    </source>
</evidence>
<comment type="subcellular location">
    <subcellularLocation>
        <location evidence="3">Cytoplasm</location>
    </subcellularLocation>
    <subcellularLocation>
        <location evidence="2">Mitochondrion</location>
    </subcellularLocation>
    <subcellularLocation>
        <location evidence="1">Nucleus</location>
    </subcellularLocation>
</comment>
<dbReference type="KEGG" id="tut:107359289"/>
<keyword evidence="6" id="KW-0963">Cytoplasm</keyword>
<dbReference type="EMBL" id="CAEY01001129">
    <property type="status" value="NOT_ANNOTATED_CDS"/>
    <property type="molecule type" value="Genomic_DNA"/>
</dbReference>
<dbReference type="InterPro" id="IPR010418">
    <property type="entry name" value="ECSIT"/>
</dbReference>
<keyword evidence="10" id="KW-0496">Mitochondrion</keyword>
<reference evidence="14" key="2">
    <citation type="submission" date="2015-06" db="UniProtKB">
        <authorList>
            <consortium name="EnsemblMetazoa"/>
        </authorList>
    </citation>
    <scope>IDENTIFICATION</scope>
</reference>
<keyword evidence="11" id="KW-0539">Nucleus</keyword>
<comment type="similarity">
    <text evidence="4">Belongs to the ECSIT family.</text>
</comment>
<dbReference type="OrthoDB" id="10064298at2759"/>
<evidence type="ECO:0000256" key="7">
    <source>
        <dbReference type="ARBA" id="ARBA00022588"/>
    </source>
</evidence>
<dbReference type="Pfam" id="PF14784">
    <property type="entry name" value="ECSIT_C"/>
    <property type="match status" value="1"/>
</dbReference>
<dbReference type="PANTHER" id="PTHR13113:SF1">
    <property type="entry name" value="EVOLUTIONARILY CONSERVED SIGNALING INTERMEDIATE IN TOLL PATHWAY, MITOCHONDRIAL"/>
    <property type="match status" value="1"/>
</dbReference>
<dbReference type="AlphaFoldDB" id="T1JZX1"/>
<dbReference type="Pfam" id="PF06239">
    <property type="entry name" value="ECSIT_N"/>
    <property type="match status" value="1"/>
</dbReference>
<evidence type="ECO:0000256" key="2">
    <source>
        <dbReference type="ARBA" id="ARBA00004173"/>
    </source>
</evidence>
<evidence type="ECO:0000313" key="14">
    <source>
        <dbReference type="EnsemblMetazoa" id="tetur03g05570.1"/>
    </source>
</evidence>
<dbReference type="Proteomes" id="UP000015104">
    <property type="component" value="Unassembled WGS sequence"/>
</dbReference>
<organism evidence="14 15">
    <name type="scientific">Tetranychus urticae</name>
    <name type="common">Two-spotted spider mite</name>
    <dbReference type="NCBI Taxonomy" id="32264"/>
    <lineage>
        <taxon>Eukaryota</taxon>
        <taxon>Metazoa</taxon>
        <taxon>Ecdysozoa</taxon>
        <taxon>Arthropoda</taxon>
        <taxon>Chelicerata</taxon>
        <taxon>Arachnida</taxon>
        <taxon>Acari</taxon>
        <taxon>Acariformes</taxon>
        <taxon>Trombidiformes</taxon>
        <taxon>Prostigmata</taxon>
        <taxon>Eleutherengona</taxon>
        <taxon>Raphignathae</taxon>
        <taxon>Tetranychoidea</taxon>
        <taxon>Tetranychidae</taxon>
        <taxon>Tetranychus</taxon>
    </lineage>
</organism>
<dbReference type="PANTHER" id="PTHR13113">
    <property type="entry name" value="ECSIT EVOLUTIONARILY CONSERVED SIGNALING INTERMEDIATE IN TOLL PATHWAYS"/>
    <property type="match status" value="1"/>
</dbReference>
<dbReference type="GO" id="GO:0005634">
    <property type="term" value="C:nucleus"/>
    <property type="evidence" value="ECO:0007669"/>
    <property type="project" value="UniProtKB-SubCell"/>
</dbReference>
<dbReference type="GO" id="GO:0005739">
    <property type="term" value="C:mitochondrion"/>
    <property type="evidence" value="ECO:0007669"/>
    <property type="project" value="UniProtKB-SubCell"/>
</dbReference>
<dbReference type="SMART" id="SM01284">
    <property type="entry name" value="ECSIT_Cterm"/>
    <property type="match status" value="1"/>
</dbReference>
<evidence type="ECO:0000256" key="9">
    <source>
        <dbReference type="ARBA" id="ARBA00022946"/>
    </source>
</evidence>
<evidence type="ECO:0000256" key="4">
    <source>
        <dbReference type="ARBA" id="ARBA00007674"/>
    </source>
</evidence>
<protein>
    <recommendedName>
        <fullName evidence="5">Evolutionarily conserved signaling intermediate in Toll pathway, mitochondrial</fullName>
    </recommendedName>
</protein>
<feature type="compositionally biased region" description="Basic and acidic residues" evidence="12">
    <location>
        <begin position="429"/>
        <end position="444"/>
    </location>
</feature>
<keyword evidence="8" id="KW-0391">Immunity</keyword>
<dbReference type="eggNOG" id="KOG3941">
    <property type="taxonomic scope" value="Eukaryota"/>
</dbReference>
<evidence type="ECO:0000256" key="5">
    <source>
        <dbReference type="ARBA" id="ARBA00019998"/>
    </source>
</evidence>
<evidence type="ECO:0000256" key="10">
    <source>
        <dbReference type="ARBA" id="ARBA00023128"/>
    </source>
</evidence>
<evidence type="ECO:0000259" key="13">
    <source>
        <dbReference type="SMART" id="SM01284"/>
    </source>
</evidence>
<dbReference type="InterPro" id="IPR046448">
    <property type="entry name" value="ECSIT_N"/>
</dbReference>
<sequence length="450" mass="51923">MFRFKVSPSIKGLLSNECSTMTAGNLNIFRYLNDKRAIVSRVKRKESQKNEVKDPDRGTFRNWVKKNYGADRVPKNMPTDPDKLDSIDRIALTSSNVDYDYNTVNLVASFYNTDSKDWEHFNKVVEAYKKPDKSGMRVGQVEFIYGSMKRLKDFGLHKDVRAYNALLDVFPKGKMIPENVIQFGFLHYAKQQFCAVDLLEEMEWNQVLPDQETIDLVLSIFSVYSQVFDKLGTMIYWTTKARYNDPYPCPNVLPYDPKELAKISFRRMCVDPTTEISIYSTEAVPESMDKTWIVSAISPVQKKLINKLNEPLYIDGPHIMWLKDHMISYFILKTAAPEELKENEEDLEDMRDLPLYAHGGLSKKQHIEKMEAIHQSSEGTICGLVATGTSSRDSLLSYIRILKHHLPKLKDLNIIFTQRAPESALYPLEEEKKDEMPKTNDESVKLIVNK</sequence>
<accession>T1JZX1</accession>
<gene>
    <name evidence="14" type="primary">107359289</name>
</gene>
<evidence type="ECO:0000256" key="8">
    <source>
        <dbReference type="ARBA" id="ARBA00022859"/>
    </source>
</evidence>
<evidence type="ECO:0000256" key="1">
    <source>
        <dbReference type="ARBA" id="ARBA00004123"/>
    </source>
</evidence>
<evidence type="ECO:0000256" key="6">
    <source>
        <dbReference type="ARBA" id="ARBA00022490"/>
    </source>
</evidence>
<dbReference type="EnsemblMetazoa" id="tetur03g05570.1">
    <property type="protein sequence ID" value="tetur03g05570.1"/>
    <property type="gene ID" value="tetur03g05570"/>
</dbReference>
<dbReference type="InterPro" id="IPR029342">
    <property type="entry name" value="ECIST_C"/>
</dbReference>
<dbReference type="GO" id="GO:0007178">
    <property type="term" value="P:cell surface receptor protein serine/threonine kinase signaling pathway"/>
    <property type="evidence" value="ECO:0007669"/>
    <property type="project" value="TreeGrafter"/>
</dbReference>
<dbReference type="STRING" id="32264.T1JZX1"/>
<keyword evidence="15" id="KW-1185">Reference proteome</keyword>
<evidence type="ECO:0000256" key="11">
    <source>
        <dbReference type="ARBA" id="ARBA00023242"/>
    </source>
</evidence>
<dbReference type="HOGENOM" id="CLU_046917_1_0_1"/>
<dbReference type="GO" id="GO:0045087">
    <property type="term" value="P:innate immune response"/>
    <property type="evidence" value="ECO:0007669"/>
    <property type="project" value="UniProtKB-KW"/>
</dbReference>
<feature type="domain" description="ECSIT C-terminal" evidence="13">
    <location>
        <begin position="298"/>
        <end position="419"/>
    </location>
</feature>
<reference evidence="15" key="1">
    <citation type="submission" date="2011-08" db="EMBL/GenBank/DDBJ databases">
        <authorList>
            <person name="Rombauts S."/>
        </authorList>
    </citation>
    <scope>NUCLEOTIDE SEQUENCE</scope>
    <source>
        <strain evidence="15">London</strain>
    </source>
</reference>
<evidence type="ECO:0000256" key="3">
    <source>
        <dbReference type="ARBA" id="ARBA00004496"/>
    </source>
</evidence>
<keyword evidence="7" id="KW-0399">Innate immunity</keyword>
<evidence type="ECO:0000256" key="12">
    <source>
        <dbReference type="SAM" id="MobiDB-lite"/>
    </source>
</evidence>
<proteinExistence type="inferred from homology"/>
<keyword evidence="9" id="KW-0809">Transit peptide</keyword>
<feature type="region of interest" description="Disordered" evidence="12">
    <location>
        <begin position="429"/>
        <end position="450"/>
    </location>
</feature>
<dbReference type="OMA" id="GPFHIWL"/>
<name>T1JZX1_TETUR</name>